<dbReference type="SUPFAM" id="SSF57586">
    <property type="entry name" value="TNF receptor-like"/>
    <property type="match status" value="1"/>
</dbReference>
<evidence type="ECO:0000256" key="1">
    <source>
        <dbReference type="SAM" id="MobiDB-lite"/>
    </source>
</evidence>
<dbReference type="PRINTS" id="PR01968">
    <property type="entry name" value="TNFACTORR18"/>
</dbReference>
<evidence type="ECO:0000256" key="3">
    <source>
        <dbReference type="SAM" id="SignalP"/>
    </source>
</evidence>
<dbReference type="InterPro" id="IPR053107">
    <property type="entry name" value="TNFRSF18"/>
</dbReference>
<keyword evidence="6" id="KW-1185">Reference proteome</keyword>
<dbReference type="GO" id="GO:0009897">
    <property type="term" value="C:external side of plasma membrane"/>
    <property type="evidence" value="ECO:0007669"/>
    <property type="project" value="TreeGrafter"/>
</dbReference>
<feature type="domain" description="TNFR-Cys" evidence="4">
    <location>
        <begin position="25"/>
        <end position="60"/>
    </location>
</feature>
<dbReference type="Gene3D" id="2.10.50.10">
    <property type="entry name" value="Tumor Necrosis Factor Receptor, subunit A, domain 2"/>
    <property type="match status" value="1"/>
</dbReference>
<dbReference type="GO" id="GO:0045785">
    <property type="term" value="P:positive regulation of cell adhesion"/>
    <property type="evidence" value="ECO:0007669"/>
    <property type="project" value="TreeGrafter"/>
</dbReference>
<dbReference type="InterPro" id="IPR022318">
    <property type="entry name" value="TNFR_18"/>
</dbReference>
<dbReference type="Proteomes" id="UP001059041">
    <property type="component" value="Linkage Group LG7"/>
</dbReference>
<evidence type="ECO:0000313" key="5">
    <source>
        <dbReference type="EMBL" id="KAI7807727.1"/>
    </source>
</evidence>
<keyword evidence="2" id="KW-0812">Transmembrane</keyword>
<dbReference type="OrthoDB" id="9374769at2759"/>
<keyword evidence="5" id="KW-0675">Receptor</keyword>
<dbReference type="GO" id="GO:0043066">
    <property type="term" value="P:negative regulation of apoptotic process"/>
    <property type="evidence" value="ECO:0007669"/>
    <property type="project" value="InterPro"/>
</dbReference>
<evidence type="ECO:0000256" key="2">
    <source>
        <dbReference type="SAM" id="Phobius"/>
    </source>
</evidence>
<feature type="region of interest" description="Disordered" evidence="1">
    <location>
        <begin position="229"/>
        <end position="252"/>
    </location>
</feature>
<dbReference type="SMART" id="SM00208">
    <property type="entry name" value="TNFR"/>
    <property type="match status" value="2"/>
</dbReference>
<dbReference type="GO" id="GO:0005031">
    <property type="term" value="F:tumor necrosis factor receptor activity"/>
    <property type="evidence" value="ECO:0007669"/>
    <property type="project" value="InterPro"/>
</dbReference>
<gene>
    <name evidence="5" type="ORF">IRJ41_009212</name>
</gene>
<feature type="chain" id="PRO_5040805660" evidence="3">
    <location>
        <begin position="23"/>
        <end position="252"/>
    </location>
</feature>
<dbReference type="EMBL" id="JAFHDT010000007">
    <property type="protein sequence ID" value="KAI7807727.1"/>
    <property type="molecule type" value="Genomic_DNA"/>
</dbReference>
<sequence>MDTFKLWFTLLCVYNVWILTLAGDCDWAVQFKNGGNCCQACPSGEYPTKKCSENNGKSVCGKCPAASDDLRCFCTDKPLCSDDKCSGCVPRPTCPPGFRLIRDGNFDYSYNCKPCADGTYKDDEDGTCKSFAKCDGFKMIFAGNRTHNARCAGYEDTNAKEASKAPHIDNYYYIMMACLTFTVFICLLLVMYTASLHFKCRKHRTLFQPYTHKVALPSDACNCKLSKEEMGDDESDSKTTSELSLKCEPLIP</sequence>
<feature type="signal peptide" evidence="3">
    <location>
        <begin position="1"/>
        <end position="22"/>
    </location>
</feature>
<evidence type="ECO:0000313" key="6">
    <source>
        <dbReference type="Proteomes" id="UP001059041"/>
    </source>
</evidence>
<name>A0A9W7WST2_TRIRA</name>
<proteinExistence type="predicted"/>
<keyword evidence="2" id="KW-0472">Membrane</keyword>
<feature type="transmembrane region" description="Helical" evidence="2">
    <location>
        <begin position="171"/>
        <end position="194"/>
    </location>
</feature>
<dbReference type="AlphaFoldDB" id="A0A9W7WST2"/>
<accession>A0A9W7WST2</accession>
<keyword evidence="2" id="KW-1133">Transmembrane helix</keyword>
<dbReference type="PANTHER" id="PTHR47388:SF1">
    <property type="entry name" value="TUMOR NECROSIS FACTOR RECEPTOR SUPERFAMILY MEMBER 18"/>
    <property type="match status" value="1"/>
</dbReference>
<protein>
    <submittedName>
        <fullName evidence="5">Tumor necrosis factor receptor superfamily</fullName>
    </submittedName>
</protein>
<organism evidence="5 6">
    <name type="scientific">Triplophysa rosa</name>
    <name type="common">Cave loach</name>
    <dbReference type="NCBI Taxonomy" id="992332"/>
    <lineage>
        <taxon>Eukaryota</taxon>
        <taxon>Metazoa</taxon>
        <taxon>Chordata</taxon>
        <taxon>Craniata</taxon>
        <taxon>Vertebrata</taxon>
        <taxon>Euteleostomi</taxon>
        <taxon>Actinopterygii</taxon>
        <taxon>Neopterygii</taxon>
        <taxon>Teleostei</taxon>
        <taxon>Ostariophysi</taxon>
        <taxon>Cypriniformes</taxon>
        <taxon>Nemacheilidae</taxon>
        <taxon>Triplophysa</taxon>
    </lineage>
</organism>
<reference evidence="5" key="1">
    <citation type="submission" date="2021-02" db="EMBL/GenBank/DDBJ databases">
        <title>Comparative genomics reveals that relaxation of natural selection precedes convergent phenotypic evolution of cavefish.</title>
        <authorList>
            <person name="Peng Z."/>
        </authorList>
    </citation>
    <scope>NUCLEOTIDE SEQUENCE</scope>
    <source>
        <tissue evidence="5">Muscle</tissue>
    </source>
</reference>
<dbReference type="PANTHER" id="PTHR47388">
    <property type="entry name" value="TUMOR NECROSIS FACTOR RECEPTOR SUPERFAMILY MEMBER 18"/>
    <property type="match status" value="1"/>
</dbReference>
<dbReference type="InterPro" id="IPR001368">
    <property type="entry name" value="TNFR/NGFR_Cys_rich_reg"/>
</dbReference>
<dbReference type="PROSITE" id="PS00652">
    <property type="entry name" value="TNFR_NGFR_1"/>
    <property type="match status" value="1"/>
</dbReference>
<evidence type="ECO:0000259" key="4">
    <source>
        <dbReference type="PROSITE" id="PS00652"/>
    </source>
</evidence>
<comment type="caution">
    <text evidence="5">The sequence shown here is derived from an EMBL/GenBank/DDBJ whole genome shotgun (WGS) entry which is preliminary data.</text>
</comment>
<keyword evidence="3" id="KW-0732">Signal</keyword>